<dbReference type="STRING" id="1561.NPD11_2443"/>
<dbReference type="InterPro" id="IPR023833">
    <property type="entry name" value="Signal_pept_SipW-depend-type"/>
</dbReference>
<keyword evidence="2" id="KW-1185">Reference proteome</keyword>
<evidence type="ECO:0000313" key="1">
    <source>
        <dbReference type="EMBL" id="AIY83378.1"/>
    </source>
</evidence>
<organism evidence="1 2">
    <name type="scientific">Clostridium baratii str. Sullivan</name>
    <dbReference type="NCBI Taxonomy" id="1415775"/>
    <lineage>
        <taxon>Bacteria</taxon>
        <taxon>Bacillati</taxon>
        <taxon>Bacillota</taxon>
        <taxon>Clostridia</taxon>
        <taxon>Eubacteriales</taxon>
        <taxon>Clostridiaceae</taxon>
        <taxon>Clostridium</taxon>
    </lineage>
</organism>
<dbReference type="OrthoDB" id="2063096at2"/>
<dbReference type="RefSeq" id="WP_039311417.1">
    <property type="nucleotide sequence ID" value="NZ_CP006905.1"/>
</dbReference>
<dbReference type="Pfam" id="PF12389">
    <property type="entry name" value="Peptidase_M73"/>
    <property type="match status" value="1"/>
</dbReference>
<reference evidence="1 2" key="1">
    <citation type="journal article" date="2015" name="Infect. Genet. Evol.">
        <title>Genomic sequences of six botulinum neurotoxin-producing strains representing three clostridial species illustrate the mobility and diversity of botulinum neurotoxin genes.</title>
        <authorList>
            <person name="Smith T.J."/>
            <person name="Hill K.K."/>
            <person name="Xie G."/>
            <person name="Foley B.T."/>
            <person name="Williamson C.H."/>
            <person name="Foster J.T."/>
            <person name="Johnson S.L."/>
            <person name="Chertkov O."/>
            <person name="Teshima H."/>
            <person name="Gibbons H.S."/>
            <person name="Johnsky L.A."/>
            <person name="Karavis M.A."/>
            <person name="Smith L.A."/>
        </authorList>
    </citation>
    <scope>NUCLEOTIDE SEQUENCE [LARGE SCALE GENOMIC DNA]</scope>
    <source>
        <strain evidence="1">Sullivan</strain>
    </source>
</reference>
<dbReference type="KEGG" id="cbv:U729_548"/>
<accession>A0A0A7FUY4</accession>
<dbReference type="HOGENOM" id="CLU_102868_2_0_9"/>
<dbReference type="NCBIfam" id="TIGR04088">
    <property type="entry name" value="cognate_SipW"/>
    <property type="match status" value="1"/>
</dbReference>
<dbReference type="Proteomes" id="UP000030635">
    <property type="component" value="Chromosome"/>
</dbReference>
<dbReference type="InterPro" id="IPR022121">
    <property type="entry name" value="Peptidase_M73_camelysin"/>
</dbReference>
<dbReference type="eggNOG" id="ENOG5033GN4">
    <property type="taxonomic scope" value="Bacteria"/>
</dbReference>
<protein>
    <submittedName>
        <fullName evidence="1">Alternate signal-mediated exported, family protein</fullName>
    </submittedName>
</protein>
<dbReference type="AlphaFoldDB" id="A0A0A7FUY4"/>
<proteinExistence type="predicted"/>
<sequence>MGKKKIIGLCLAVGLMVGVVGGSLAWFTDTDTVTNSFATQGNGTDESNGIKIEEIFDSELANNVLPGTEVNKDAKVVNTATYDQIIRVKFEKVWTKTNDKNLSLDLIELKYQNLTEKDEASKWIEGTDGYFYYNGIVPAGGDTAYLLDSVTLSSQANSDYKDAKYDVIVHAEGIQAANGAVSDAWKDAPEAIKNLGK</sequence>
<dbReference type="NCBIfam" id="TIGR04090">
    <property type="entry name" value="exp_by_SipW_IV"/>
    <property type="match status" value="1"/>
</dbReference>
<gene>
    <name evidence="1" type="ORF">U729_548</name>
</gene>
<dbReference type="InterPro" id="IPR024008">
    <property type="entry name" value="BsaA"/>
</dbReference>
<evidence type="ECO:0000313" key="2">
    <source>
        <dbReference type="Proteomes" id="UP000030635"/>
    </source>
</evidence>
<name>A0A0A7FUY4_9CLOT</name>
<dbReference type="EMBL" id="CP006905">
    <property type="protein sequence ID" value="AIY83378.1"/>
    <property type="molecule type" value="Genomic_DNA"/>
</dbReference>